<name>A0AAV5E213_ELECO</name>
<gene>
    <name evidence="1" type="primary">gb04103</name>
    <name evidence="1" type="ORF">PR202_gb04103</name>
</gene>
<accession>A0AAV5E213</accession>
<reference evidence="1" key="2">
    <citation type="submission" date="2021-12" db="EMBL/GenBank/DDBJ databases">
        <title>Resequencing data analysis of finger millet.</title>
        <authorList>
            <person name="Hatakeyama M."/>
            <person name="Aluri S."/>
            <person name="Balachadran M.T."/>
            <person name="Sivarajan S.R."/>
            <person name="Poveda L."/>
            <person name="Shimizu-Inatsugi R."/>
            <person name="Schlapbach R."/>
            <person name="Sreeman S.M."/>
            <person name="Shimizu K.K."/>
        </authorList>
    </citation>
    <scope>NUCLEOTIDE SEQUENCE</scope>
</reference>
<dbReference type="EMBL" id="BQKI01000073">
    <property type="protein sequence ID" value="GJN17064.1"/>
    <property type="molecule type" value="Genomic_DNA"/>
</dbReference>
<sequence>MDTENGSMHIVMVPWLAFGHILPFTELAKRIARQGHRVTLLSTPRNTSRQIRVSEDLAALVRAGARRGEHRPLLRRPAPAPPPRLRRRVFRQAVGHPAVVKAGLGALRLRHALGACRACSWACSAPRRSA</sequence>
<comment type="caution">
    <text evidence="1">The sequence shown here is derived from an EMBL/GenBank/DDBJ whole genome shotgun (WGS) entry which is preliminary data.</text>
</comment>
<dbReference type="Gene3D" id="3.40.50.2000">
    <property type="entry name" value="Glycogen Phosphorylase B"/>
    <property type="match status" value="1"/>
</dbReference>
<evidence type="ECO:0000313" key="1">
    <source>
        <dbReference type="EMBL" id="GJN17064.1"/>
    </source>
</evidence>
<dbReference type="AlphaFoldDB" id="A0AAV5E213"/>
<organism evidence="1 2">
    <name type="scientific">Eleusine coracana subsp. coracana</name>
    <dbReference type="NCBI Taxonomy" id="191504"/>
    <lineage>
        <taxon>Eukaryota</taxon>
        <taxon>Viridiplantae</taxon>
        <taxon>Streptophyta</taxon>
        <taxon>Embryophyta</taxon>
        <taxon>Tracheophyta</taxon>
        <taxon>Spermatophyta</taxon>
        <taxon>Magnoliopsida</taxon>
        <taxon>Liliopsida</taxon>
        <taxon>Poales</taxon>
        <taxon>Poaceae</taxon>
        <taxon>PACMAD clade</taxon>
        <taxon>Chloridoideae</taxon>
        <taxon>Cynodonteae</taxon>
        <taxon>Eleusininae</taxon>
        <taxon>Eleusine</taxon>
    </lineage>
</organism>
<reference evidence="1" key="1">
    <citation type="journal article" date="2018" name="DNA Res.">
        <title>Multiple hybrid de novo genome assembly of finger millet, an orphan allotetraploid crop.</title>
        <authorList>
            <person name="Hatakeyama M."/>
            <person name="Aluri S."/>
            <person name="Balachadran M.T."/>
            <person name="Sivarajan S.R."/>
            <person name="Patrignani A."/>
            <person name="Gruter S."/>
            <person name="Poveda L."/>
            <person name="Shimizu-Inatsugi R."/>
            <person name="Baeten J."/>
            <person name="Francoijs K.J."/>
            <person name="Nataraja K.N."/>
            <person name="Reddy Y.A.N."/>
            <person name="Phadnis S."/>
            <person name="Ravikumar R.L."/>
            <person name="Schlapbach R."/>
            <person name="Sreeman S.M."/>
            <person name="Shimizu K.K."/>
        </authorList>
    </citation>
    <scope>NUCLEOTIDE SEQUENCE</scope>
</reference>
<proteinExistence type="predicted"/>
<keyword evidence="2" id="KW-1185">Reference proteome</keyword>
<protein>
    <submittedName>
        <fullName evidence="1">Uncharacterized protein</fullName>
    </submittedName>
</protein>
<dbReference type="Proteomes" id="UP001054889">
    <property type="component" value="Unassembled WGS sequence"/>
</dbReference>
<dbReference type="SUPFAM" id="SSF53756">
    <property type="entry name" value="UDP-Glycosyltransferase/glycogen phosphorylase"/>
    <property type="match status" value="1"/>
</dbReference>
<evidence type="ECO:0000313" key="2">
    <source>
        <dbReference type="Proteomes" id="UP001054889"/>
    </source>
</evidence>